<comment type="caution">
    <text evidence="6">The sequence shown here is derived from an EMBL/GenBank/DDBJ whole genome shotgun (WGS) entry which is preliminary data.</text>
</comment>
<reference evidence="6" key="2">
    <citation type="submission" date="2020-09" db="EMBL/GenBank/DDBJ databases">
        <authorList>
            <person name="Sun Q."/>
            <person name="Zhou Y."/>
        </authorList>
    </citation>
    <scope>NUCLEOTIDE SEQUENCE</scope>
    <source>
        <strain evidence="6">CGMCC 1.12153</strain>
    </source>
</reference>
<keyword evidence="7" id="KW-1185">Reference proteome</keyword>
<reference evidence="6" key="1">
    <citation type="journal article" date="2014" name="Int. J. Syst. Evol. Microbiol.">
        <title>Complete genome sequence of Corynebacterium casei LMG S-19264T (=DSM 44701T), isolated from a smear-ripened cheese.</title>
        <authorList>
            <consortium name="US DOE Joint Genome Institute (JGI-PGF)"/>
            <person name="Walter F."/>
            <person name="Albersmeier A."/>
            <person name="Kalinowski J."/>
            <person name="Ruckert C."/>
        </authorList>
    </citation>
    <scope>NUCLEOTIDE SEQUENCE</scope>
    <source>
        <strain evidence="6">CGMCC 1.12153</strain>
    </source>
</reference>
<evidence type="ECO:0000256" key="1">
    <source>
        <dbReference type="ARBA" id="ARBA00004196"/>
    </source>
</evidence>
<dbReference type="PANTHER" id="PTHR43649:SF31">
    <property type="entry name" value="SN-GLYCEROL-3-PHOSPHATE-BINDING PERIPLASMIC PROTEIN UGPB"/>
    <property type="match status" value="1"/>
</dbReference>
<proteinExistence type="inferred from homology"/>
<evidence type="ECO:0000313" key="7">
    <source>
        <dbReference type="Proteomes" id="UP000660110"/>
    </source>
</evidence>
<sequence>MKKWLAVVTLFAIFSLLAACSNDSSSEGEEDSGSNEDGDGVTITIASWAFGSEGETNLDRMMIDAFMEEHPDINVEIDESISDPWEESLASAASGGEMPDVFSIAHVPTGIANDWMMDVSEFVEEDEEYDLLPETVREAITYSDSVYSVPSSQNILGYFVNEDLYEQANLDVPSLGMSIDEFETAVSDITNVNQGVIGLNEANAIPEWYPASASDELGWYTFNDGFSLDSNEFISGIDLANNINTNGYAYATLSEDEMANFNGEDANEVWMNNGIGIRWDGTWAIGGYEQNADFEWDFIGIPGDRTVITHDFYGLSSSTDHPEEAYELAKWMGFGKDGYMKRMELADEEEDVSLSGVPLITDEEVLDAYFERVDVPGLEEAYENIENAVVEPFKTTPGYGQARWEAPTGVSVGDESNATMGQLIDASVSGQENIENYASQINDLANQKYEEELEAIGE</sequence>
<keyword evidence="4 5" id="KW-0732">Signal</keyword>
<dbReference type="Gene3D" id="3.40.190.10">
    <property type="entry name" value="Periplasmic binding protein-like II"/>
    <property type="match status" value="1"/>
</dbReference>
<dbReference type="SUPFAM" id="SSF53850">
    <property type="entry name" value="Periplasmic binding protein-like II"/>
    <property type="match status" value="1"/>
</dbReference>
<accession>A0A917B8W4</accession>
<feature type="chain" id="PRO_5038556787" evidence="5">
    <location>
        <begin position="19"/>
        <end position="458"/>
    </location>
</feature>
<gene>
    <name evidence="6" type="ORF">GCM10010954_27940</name>
</gene>
<dbReference type="Pfam" id="PF01547">
    <property type="entry name" value="SBP_bac_1"/>
    <property type="match status" value="1"/>
</dbReference>
<comment type="subcellular location">
    <subcellularLocation>
        <location evidence="1">Cell envelope</location>
    </subcellularLocation>
</comment>
<evidence type="ECO:0000256" key="3">
    <source>
        <dbReference type="ARBA" id="ARBA00022448"/>
    </source>
</evidence>
<name>A0A917B8W4_HALAA</name>
<evidence type="ECO:0000256" key="4">
    <source>
        <dbReference type="ARBA" id="ARBA00022729"/>
    </source>
</evidence>
<dbReference type="RefSeq" id="WP_188378115.1">
    <property type="nucleotide sequence ID" value="NZ_BMEL01000003.1"/>
</dbReference>
<keyword evidence="3" id="KW-0813">Transport</keyword>
<organism evidence="6 7">
    <name type="scientific">Halobacillus andaensis</name>
    <dbReference type="NCBI Taxonomy" id="1176239"/>
    <lineage>
        <taxon>Bacteria</taxon>
        <taxon>Bacillati</taxon>
        <taxon>Bacillota</taxon>
        <taxon>Bacilli</taxon>
        <taxon>Bacillales</taxon>
        <taxon>Bacillaceae</taxon>
        <taxon>Halobacillus</taxon>
    </lineage>
</organism>
<dbReference type="InterPro" id="IPR006059">
    <property type="entry name" value="SBP"/>
</dbReference>
<dbReference type="PROSITE" id="PS51257">
    <property type="entry name" value="PROKAR_LIPOPROTEIN"/>
    <property type="match status" value="1"/>
</dbReference>
<dbReference type="PANTHER" id="PTHR43649">
    <property type="entry name" value="ARABINOSE-BINDING PROTEIN-RELATED"/>
    <property type="match status" value="1"/>
</dbReference>
<dbReference type="AlphaFoldDB" id="A0A917B8W4"/>
<comment type="similarity">
    <text evidence="2">Belongs to the bacterial solute-binding protein 1 family.</text>
</comment>
<feature type="signal peptide" evidence="5">
    <location>
        <begin position="1"/>
        <end position="18"/>
    </location>
</feature>
<dbReference type="GO" id="GO:0030313">
    <property type="term" value="C:cell envelope"/>
    <property type="evidence" value="ECO:0007669"/>
    <property type="project" value="UniProtKB-SubCell"/>
</dbReference>
<protein>
    <submittedName>
        <fullName evidence="6">ABC transporter substrate-binding protein</fullName>
    </submittedName>
</protein>
<evidence type="ECO:0000256" key="2">
    <source>
        <dbReference type="ARBA" id="ARBA00008520"/>
    </source>
</evidence>
<dbReference type="Proteomes" id="UP000660110">
    <property type="component" value="Unassembled WGS sequence"/>
</dbReference>
<dbReference type="EMBL" id="BMEL01000003">
    <property type="protein sequence ID" value="GGF27287.1"/>
    <property type="molecule type" value="Genomic_DNA"/>
</dbReference>
<evidence type="ECO:0000256" key="5">
    <source>
        <dbReference type="SAM" id="SignalP"/>
    </source>
</evidence>
<dbReference type="InterPro" id="IPR050490">
    <property type="entry name" value="Bact_solute-bd_prot1"/>
</dbReference>
<evidence type="ECO:0000313" key="6">
    <source>
        <dbReference type="EMBL" id="GGF27287.1"/>
    </source>
</evidence>